<dbReference type="Proteomes" id="UP000308891">
    <property type="component" value="Unassembled WGS sequence"/>
</dbReference>
<evidence type="ECO:0000256" key="4">
    <source>
        <dbReference type="RuleBase" id="RU362063"/>
    </source>
</evidence>
<evidence type="ECO:0000256" key="2">
    <source>
        <dbReference type="ARBA" id="ARBA00022729"/>
    </source>
</evidence>
<dbReference type="InterPro" id="IPR013974">
    <property type="entry name" value="SAF"/>
</dbReference>
<evidence type="ECO:0000256" key="1">
    <source>
        <dbReference type="ARBA" id="ARBA00004418"/>
    </source>
</evidence>
<comment type="function">
    <text evidence="4">Involved in the assembly process of the P-ring formation. It may associate with FlgF on the rod constituting a structure essential for the P-ring assembly or may act as a modulator protein for the P-ring assembly.</text>
</comment>
<organism evidence="6 7">
    <name type="scientific">Crenobacter intestini</name>
    <dbReference type="NCBI Taxonomy" id="2563443"/>
    <lineage>
        <taxon>Bacteria</taxon>
        <taxon>Pseudomonadati</taxon>
        <taxon>Pseudomonadota</taxon>
        <taxon>Betaproteobacteria</taxon>
        <taxon>Neisseriales</taxon>
        <taxon>Neisseriaceae</taxon>
        <taxon>Crenobacter</taxon>
    </lineage>
</organism>
<dbReference type="NCBIfam" id="TIGR03170">
    <property type="entry name" value="flgA_cterm"/>
    <property type="match status" value="1"/>
</dbReference>
<dbReference type="SMART" id="SM00858">
    <property type="entry name" value="SAF"/>
    <property type="match status" value="1"/>
</dbReference>
<feature type="chain" id="PRO_5021041771" description="Flagella basal body P-ring formation protein FlgA" evidence="4">
    <location>
        <begin position="24"/>
        <end position="227"/>
    </location>
</feature>
<name>A0A4T0UKV0_9NEIS</name>
<dbReference type="AlphaFoldDB" id="A0A4T0UKV0"/>
<dbReference type="RefSeq" id="WP_136555176.1">
    <property type="nucleotide sequence ID" value="NZ_STGJ01000018.1"/>
</dbReference>
<comment type="subcellular location">
    <subcellularLocation>
        <location evidence="1 4">Periplasm</location>
    </subcellularLocation>
</comment>
<dbReference type="Gene3D" id="2.30.30.760">
    <property type="match status" value="1"/>
</dbReference>
<dbReference type="Gene3D" id="3.90.1210.10">
    <property type="entry name" value="Antifreeze-like/N-acetylneuraminic acid synthase C-terminal domain"/>
    <property type="match status" value="1"/>
</dbReference>
<accession>A0A4T0UKV0</accession>
<sequence>MCRRFFATLCALLVAGGAASAPAGQDLAQLRERAQRFVDAEAGRHSLPAQRVGAPDARVFLPACDTLDAAWPDGRPAGQVLVRCPSLGWSLGLPVEQVRAARRVFVASGLIATGQVLTAADIKLADVGNATLARQGVDDASLLLGKAARAQIPPGTVLRPTALRAPFVVRMRSPVRALVEYDGVSVGAEGFANNNAAVGEPVTVRMPSGRVVQGVARADGSVVVSLP</sequence>
<dbReference type="PANTHER" id="PTHR36307:SF1">
    <property type="entry name" value="FLAGELLA BASAL BODY P-RING FORMATION PROTEIN FLGA"/>
    <property type="match status" value="1"/>
</dbReference>
<keyword evidence="6" id="KW-0966">Cell projection</keyword>
<keyword evidence="2 4" id="KW-0732">Signal</keyword>
<keyword evidence="4" id="KW-1005">Bacterial flagellum biogenesis</keyword>
<dbReference type="CDD" id="cd11614">
    <property type="entry name" value="SAF_CpaB_FlgA_like"/>
    <property type="match status" value="1"/>
</dbReference>
<dbReference type="OrthoDB" id="8561436at2"/>
<comment type="caution">
    <text evidence="6">The sequence shown here is derived from an EMBL/GenBank/DDBJ whole genome shotgun (WGS) entry which is preliminary data.</text>
</comment>
<reference evidence="6 7" key="1">
    <citation type="submission" date="2019-04" db="EMBL/GenBank/DDBJ databases">
        <title>Crenobacter sp. nov.</title>
        <authorList>
            <person name="Shi S."/>
        </authorList>
    </citation>
    <scope>NUCLEOTIDE SEQUENCE [LARGE SCALE GENOMIC DNA]</scope>
    <source>
        <strain evidence="6 7">GY 70310</strain>
    </source>
</reference>
<feature type="signal peptide" evidence="4">
    <location>
        <begin position="1"/>
        <end position="23"/>
    </location>
</feature>
<dbReference type="EMBL" id="STGJ01000018">
    <property type="protein sequence ID" value="TIC79198.1"/>
    <property type="molecule type" value="Genomic_DNA"/>
</dbReference>
<keyword evidence="6" id="KW-0282">Flagellum</keyword>
<dbReference type="PANTHER" id="PTHR36307">
    <property type="entry name" value="FLAGELLA BASAL BODY P-RING FORMATION PROTEIN FLGA"/>
    <property type="match status" value="1"/>
</dbReference>
<dbReference type="Pfam" id="PF13144">
    <property type="entry name" value="ChapFlgA"/>
    <property type="match status" value="1"/>
</dbReference>
<comment type="similarity">
    <text evidence="4">Belongs to the FlgA family.</text>
</comment>
<protein>
    <recommendedName>
        <fullName evidence="4">Flagella basal body P-ring formation protein FlgA</fullName>
    </recommendedName>
</protein>
<evidence type="ECO:0000259" key="5">
    <source>
        <dbReference type="SMART" id="SM00858"/>
    </source>
</evidence>
<evidence type="ECO:0000313" key="7">
    <source>
        <dbReference type="Proteomes" id="UP000308891"/>
    </source>
</evidence>
<keyword evidence="3 4" id="KW-0574">Periplasm</keyword>
<dbReference type="GO" id="GO:0042597">
    <property type="term" value="C:periplasmic space"/>
    <property type="evidence" value="ECO:0007669"/>
    <property type="project" value="UniProtKB-SubCell"/>
</dbReference>
<keyword evidence="6" id="KW-0969">Cilium</keyword>
<gene>
    <name evidence="6" type="primary">flgA</name>
    <name evidence="6" type="ORF">E5K04_13940</name>
</gene>
<feature type="domain" description="SAF" evidence="5">
    <location>
        <begin position="102"/>
        <end position="164"/>
    </location>
</feature>
<dbReference type="InterPro" id="IPR039246">
    <property type="entry name" value="Flagellar_FlgA"/>
</dbReference>
<dbReference type="GO" id="GO:0044780">
    <property type="term" value="P:bacterial-type flagellum assembly"/>
    <property type="evidence" value="ECO:0007669"/>
    <property type="project" value="InterPro"/>
</dbReference>
<evidence type="ECO:0000313" key="6">
    <source>
        <dbReference type="EMBL" id="TIC79198.1"/>
    </source>
</evidence>
<evidence type="ECO:0000256" key="3">
    <source>
        <dbReference type="ARBA" id="ARBA00022764"/>
    </source>
</evidence>
<proteinExistence type="inferred from homology"/>
<dbReference type="InterPro" id="IPR017585">
    <property type="entry name" value="SAF_FlgA"/>
</dbReference>
<keyword evidence="7" id="KW-1185">Reference proteome</keyword>